<dbReference type="SMART" id="SM01045">
    <property type="entry name" value="BURP"/>
    <property type="match status" value="1"/>
</dbReference>
<sequence>MALPLASRIFLFFFQFALLYSAQGREAPKTQWKDVTDKEMYDITKHSVDEHFWIYAKQYKKMRDDGGAQMMADQNPEVDDFFWIYSKKAKETIGNQDDGCDQGAGDMHQKQEIDDIFWIYRKKAEEGSGRRVDGDVMHRDHFWIYTKKAKDVNLDMGNGDAQWMDEKQSGDNLWGYAKNPKGISPDDHGHDHHQHRHMKPSFHVFFTLEDLKIGKTMPLYFPRKPDPLKTHQLLSREESESIPFSSSELPHLLDYFSFSECSPQAKAMEYTIEQCELQPIKGEVKYCATSLEAMFDYAQQILGPRTKSRVLTTTYLSMKKTAAPLQNYTILKAPKQVAAPRMVGCHPMPYPYVVFYCHSTLQSENKLFQVSLGGPDRQRVEAVAVCHMDTSQWDPNQVSFRALNIEPGSSPVCHFFPVDSLIWGNLDMAKTSPCPMFLRLYQCQPIQHCKIEALKRATPRPSSALSRANSSWLLWSLGRKEGGLAGQHAPSGPFLSRCGT</sequence>
<dbReference type="STRING" id="22663.A0A2I0JR72"/>
<dbReference type="EMBL" id="PGOL01001340">
    <property type="protein sequence ID" value="PKI58784.1"/>
    <property type="molecule type" value="Genomic_DNA"/>
</dbReference>
<dbReference type="PANTHER" id="PTHR31236">
    <property type="entry name" value="BURP DOMAIN PROTEIN USPL1-LIKE"/>
    <property type="match status" value="1"/>
</dbReference>
<reference evidence="3 4" key="1">
    <citation type="submission" date="2017-11" db="EMBL/GenBank/DDBJ databases">
        <title>De-novo sequencing of pomegranate (Punica granatum L.) genome.</title>
        <authorList>
            <person name="Akparov Z."/>
            <person name="Amiraslanov A."/>
            <person name="Hajiyeva S."/>
            <person name="Abbasov M."/>
            <person name="Kaur K."/>
            <person name="Hamwieh A."/>
            <person name="Solovyev V."/>
            <person name="Salamov A."/>
            <person name="Braich B."/>
            <person name="Kosarev P."/>
            <person name="Mahmoud A."/>
            <person name="Hajiyev E."/>
            <person name="Babayeva S."/>
            <person name="Izzatullayeva V."/>
            <person name="Mammadov A."/>
            <person name="Mammadov A."/>
            <person name="Sharifova S."/>
            <person name="Ojaghi J."/>
            <person name="Eynullazada K."/>
            <person name="Bayramov B."/>
            <person name="Abdulazimova A."/>
            <person name="Shahmuradov I."/>
        </authorList>
    </citation>
    <scope>NUCLEOTIDE SEQUENCE [LARGE SCALE GENOMIC DNA]</scope>
    <source>
        <strain evidence="4">cv. AG2017</strain>
        <tissue evidence="3">Leaf</tissue>
    </source>
</reference>
<dbReference type="InterPro" id="IPR004873">
    <property type="entry name" value="BURP_dom"/>
</dbReference>
<dbReference type="Proteomes" id="UP000233551">
    <property type="component" value="Unassembled WGS sequence"/>
</dbReference>
<feature type="domain" description="BURP" evidence="2">
    <location>
        <begin position="205"/>
        <end position="426"/>
    </location>
</feature>
<dbReference type="PROSITE" id="PS51277">
    <property type="entry name" value="BURP"/>
    <property type="match status" value="1"/>
</dbReference>
<keyword evidence="4" id="KW-1185">Reference proteome</keyword>
<dbReference type="Pfam" id="PF03181">
    <property type="entry name" value="BURP"/>
    <property type="match status" value="1"/>
</dbReference>
<comment type="caution">
    <text evidence="3">The sequence shown here is derived from an EMBL/GenBank/DDBJ whole genome shotgun (WGS) entry which is preliminary data.</text>
</comment>
<protein>
    <recommendedName>
        <fullName evidence="2">BURP domain-containing protein</fullName>
    </recommendedName>
</protein>
<proteinExistence type="predicted"/>
<evidence type="ECO:0000313" key="4">
    <source>
        <dbReference type="Proteomes" id="UP000233551"/>
    </source>
</evidence>
<accession>A0A2I0JR72</accession>
<dbReference type="PANTHER" id="PTHR31236:SF41">
    <property type="entry name" value="BURP DOMAIN PROTEIN USPL1"/>
    <property type="match status" value="1"/>
</dbReference>
<feature type="chain" id="PRO_5014157020" description="BURP domain-containing protein" evidence="1">
    <location>
        <begin position="25"/>
        <end position="500"/>
    </location>
</feature>
<evidence type="ECO:0000259" key="2">
    <source>
        <dbReference type="PROSITE" id="PS51277"/>
    </source>
</evidence>
<dbReference type="AlphaFoldDB" id="A0A2I0JR72"/>
<dbReference type="InterPro" id="IPR044816">
    <property type="entry name" value="BURP"/>
</dbReference>
<gene>
    <name evidence="3" type="ORF">CRG98_020774</name>
</gene>
<evidence type="ECO:0000256" key="1">
    <source>
        <dbReference type="SAM" id="SignalP"/>
    </source>
</evidence>
<keyword evidence="1" id="KW-0732">Signal</keyword>
<feature type="signal peptide" evidence="1">
    <location>
        <begin position="1"/>
        <end position="24"/>
    </location>
</feature>
<organism evidence="3 4">
    <name type="scientific">Punica granatum</name>
    <name type="common">Pomegranate</name>
    <dbReference type="NCBI Taxonomy" id="22663"/>
    <lineage>
        <taxon>Eukaryota</taxon>
        <taxon>Viridiplantae</taxon>
        <taxon>Streptophyta</taxon>
        <taxon>Embryophyta</taxon>
        <taxon>Tracheophyta</taxon>
        <taxon>Spermatophyta</taxon>
        <taxon>Magnoliopsida</taxon>
        <taxon>eudicotyledons</taxon>
        <taxon>Gunneridae</taxon>
        <taxon>Pentapetalae</taxon>
        <taxon>rosids</taxon>
        <taxon>malvids</taxon>
        <taxon>Myrtales</taxon>
        <taxon>Lythraceae</taxon>
        <taxon>Punica</taxon>
    </lineage>
</organism>
<name>A0A2I0JR72_PUNGR</name>
<evidence type="ECO:0000313" key="3">
    <source>
        <dbReference type="EMBL" id="PKI58784.1"/>
    </source>
</evidence>